<name>A0A914Q722_9BILA</name>
<dbReference type="WBParaSite" id="PDA_v2.g22945.t1">
    <property type="protein sequence ID" value="PDA_v2.g22945.t1"/>
    <property type="gene ID" value="PDA_v2.g22945"/>
</dbReference>
<protein>
    <submittedName>
        <fullName evidence="2">Uncharacterized protein</fullName>
    </submittedName>
</protein>
<proteinExistence type="predicted"/>
<keyword evidence="1" id="KW-1185">Reference proteome</keyword>
<reference evidence="2" key="1">
    <citation type="submission" date="2022-11" db="UniProtKB">
        <authorList>
            <consortium name="WormBaseParasite"/>
        </authorList>
    </citation>
    <scope>IDENTIFICATION</scope>
</reference>
<dbReference type="Proteomes" id="UP000887578">
    <property type="component" value="Unplaced"/>
</dbReference>
<evidence type="ECO:0000313" key="1">
    <source>
        <dbReference type="Proteomes" id="UP000887578"/>
    </source>
</evidence>
<sequence length="192" mass="21600">MKLEQLLKKILNSKQQLTAVEDEYDETRTAVEEDLELKTAIGDGKDQIDVSSHFDVINNVIVNVDALSLLPGNHETDDMFDAHSLVSNESDFDVIHSADTVEEPKAVFTTKDYGFDGLTIKLFDNDCCCCEFNDQFVTFNGMEEEIGSSESRDNLPDIDILQKLASNIRVMYALTTSVVPKKNYLVTFTEEK</sequence>
<evidence type="ECO:0000313" key="2">
    <source>
        <dbReference type="WBParaSite" id="PDA_v2.g22945.t1"/>
    </source>
</evidence>
<accession>A0A914Q722</accession>
<dbReference type="AlphaFoldDB" id="A0A914Q722"/>
<organism evidence="1 2">
    <name type="scientific">Panagrolaimus davidi</name>
    <dbReference type="NCBI Taxonomy" id="227884"/>
    <lineage>
        <taxon>Eukaryota</taxon>
        <taxon>Metazoa</taxon>
        <taxon>Ecdysozoa</taxon>
        <taxon>Nematoda</taxon>
        <taxon>Chromadorea</taxon>
        <taxon>Rhabditida</taxon>
        <taxon>Tylenchina</taxon>
        <taxon>Panagrolaimomorpha</taxon>
        <taxon>Panagrolaimoidea</taxon>
        <taxon>Panagrolaimidae</taxon>
        <taxon>Panagrolaimus</taxon>
    </lineage>
</organism>